<dbReference type="Proteomes" id="UP000886595">
    <property type="component" value="Unassembled WGS sequence"/>
</dbReference>
<dbReference type="EMBL" id="JAAMPC010000014">
    <property type="protein sequence ID" value="KAG2261451.1"/>
    <property type="molecule type" value="Genomic_DNA"/>
</dbReference>
<dbReference type="AlphaFoldDB" id="A0A8X7U227"/>
<reference evidence="1 2" key="1">
    <citation type="submission" date="2020-02" db="EMBL/GenBank/DDBJ databases">
        <authorList>
            <person name="Ma Q."/>
            <person name="Huang Y."/>
            <person name="Song X."/>
            <person name="Pei D."/>
        </authorList>
    </citation>
    <scope>NUCLEOTIDE SEQUENCE [LARGE SCALE GENOMIC DNA]</scope>
    <source>
        <strain evidence="1">Sxm20200214</strain>
        <tissue evidence="1">Leaf</tissue>
    </source>
</reference>
<gene>
    <name evidence="1" type="ORF">Bca52824_068530</name>
</gene>
<protein>
    <submittedName>
        <fullName evidence="1">Uncharacterized protein</fullName>
    </submittedName>
</protein>
<evidence type="ECO:0000313" key="1">
    <source>
        <dbReference type="EMBL" id="KAG2261451.1"/>
    </source>
</evidence>
<comment type="caution">
    <text evidence="1">The sequence shown here is derived from an EMBL/GenBank/DDBJ whole genome shotgun (WGS) entry which is preliminary data.</text>
</comment>
<accession>A0A8X7U227</accession>
<organism evidence="1 2">
    <name type="scientific">Brassica carinata</name>
    <name type="common">Ethiopian mustard</name>
    <name type="synonym">Abyssinian cabbage</name>
    <dbReference type="NCBI Taxonomy" id="52824"/>
    <lineage>
        <taxon>Eukaryota</taxon>
        <taxon>Viridiplantae</taxon>
        <taxon>Streptophyta</taxon>
        <taxon>Embryophyta</taxon>
        <taxon>Tracheophyta</taxon>
        <taxon>Spermatophyta</taxon>
        <taxon>Magnoliopsida</taxon>
        <taxon>eudicotyledons</taxon>
        <taxon>Gunneridae</taxon>
        <taxon>Pentapetalae</taxon>
        <taxon>rosids</taxon>
        <taxon>malvids</taxon>
        <taxon>Brassicales</taxon>
        <taxon>Brassicaceae</taxon>
        <taxon>Brassiceae</taxon>
        <taxon>Brassica</taxon>
    </lineage>
</organism>
<proteinExistence type="predicted"/>
<keyword evidence="2" id="KW-1185">Reference proteome</keyword>
<evidence type="ECO:0000313" key="2">
    <source>
        <dbReference type="Proteomes" id="UP000886595"/>
    </source>
</evidence>
<name>A0A8X7U227_BRACI</name>
<sequence length="94" mass="10353">METSSAQVQNARQNLFDYPDMHNEIFKTVSSLDRFEECRLEVVPQSANLVAMEIALCITRDGRYQTYVAHGGLALAVLSISEAEAGTSRSTAQV</sequence>